<keyword evidence="1" id="KW-1133">Transmembrane helix</keyword>
<dbReference type="KEGG" id="das:Daes_3140"/>
<dbReference type="AlphaFoldDB" id="E6VR48"/>
<protein>
    <submittedName>
        <fullName evidence="2">Uncharacterized protein</fullName>
    </submittedName>
</protein>
<name>E6VR48_PSEA9</name>
<keyword evidence="1" id="KW-0812">Transmembrane</keyword>
<sequence length="82" mass="9190" precursor="true">MKYFCTKTAPGLTLASVTLFTLFPEEALAYVDPGFLSSVYQFAYIAIFGVLAGLVFRPWTYLKQKFFKKGDKGSSKSEQAEE</sequence>
<accession>E6VR48</accession>
<dbReference type="STRING" id="643562.Daes_3140"/>
<evidence type="ECO:0000313" key="2">
    <source>
        <dbReference type="EMBL" id="ADU64132.1"/>
    </source>
</evidence>
<keyword evidence="3" id="KW-1185">Reference proteome</keyword>
<dbReference type="Proteomes" id="UP000002191">
    <property type="component" value="Chromosome"/>
</dbReference>
<organism evidence="2 3">
    <name type="scientific">Pseudodesulfovibrio aespoeensis (strain ATCC 700646 / DSM 10631 / Aspo-2)</name>
    <name type="common">Desulfovibrio aespoeensis</name>
    <dbReference type="NCBI Taxonomy" id="643562"/>
    <lineage>
        <taxon>Bacteria</taxon>
        <taxon>Pseudomonadati</taxon>
        <taxon>Thermodesulfobacteriota</taxon>
        <taxon>Desulfovibrionia</taxon>
        <taxon>Desulfovibrionales</taxon>
        <taxon>Desulfovibrionaceae</taxon>
    </lineage>
</organism>
<dbReference type="HOGENOM" id="CLU_2552680_0_0_7"/>
<proteinExistence type="predicted"/>
<reference evidence="3" key="1">
    <citation type="submission" date="2010-12" db="EMBL/GenBank/DDBJ databases">
        <title>Complete sequence of Desulfovibrio aespoeensis Aspo-2.</title>
        <authorList>
            <consortium name="US DOE Joint Genome Institute"/>
            <person name="Lucas S."/>
            <person name="Copeland A."/>
            <person name="Lapidus A."/>
            <person name="Cheng J.-F."/>
            <person name="Goodwin L."/>
            <person name="Pitluck S."/>
            <person name="Chertkov O."/>
            <person name="Misra M."/>
            <person name="Detter J.C."/>
            <person name="Han C."/>
            <person name="Tapia R."/>
            <person name="Land M."/>
            <person name="Hauser L."/>
            <person name="Kyrpides N."/>
            <person name="Ivanova N."/>
            <person name="Ovchinnikova G."/>
            <person name="Pedersen K."/>
            <person name="Jagevall S."/>
            <person name="Hazen T."/>
            <person name="Woyke T."/>
        </authorList>
    </citation>
    <scope>NUCLEOTIDE SEQUENCE [LARGE SCALE GENOMIC DNA]</scope>
    <source>
        <strain evidence="3">ATCC 700646 / DSM 10631 / Aspo-2</strain>
    </source>
</reference>
<feature type="transmembrane region" description="Helical" evidence="1">
    <location>
        <begin position="39"/>
        <end position="59"/>
    </location>
</feature>
<keyword evidence="1" id="KW-0472">Membrane</keyword>
<reference evidence="2 3" key="2">
    <citation type="journal article" date="2014" name="Genome Announc.">
        <title>Complete Genome Sequence of the Subsurface, Mesophilic Sulfate-Reducing Bacterium Desulfovibrio aespoeensis Aspo-2.</title>
        <authorList>
            <person name="Pedersen K."/>
            <person name="Bengtsson A."/>
            <person name="Edlund J."/>
            <person name="Rabe L."/>
            <person name="Hazen T."/>
            <person name="Chakraborty R."/>
            <person name="Goodwin L."/>
            <person name="Shapiro N."/>
        </authorList>
    </citation>
    <scope>NUCLEOTIDE SEQUENCE [LARGE SCALE GENOMIC DNA]</scope>
    <source>
        <strain evidence="3">ATCC 700646 / DSM 10631 / Aspo-2</strain>
    </source>
</reference>
<evidence type="ECO:0000256" key="1">
    <source>
        <dbReference type="SAM" id="Phobius"/>
    </source>
</evidence>
<evidence type="ECO:0000313" key="3">
    <source>
        <dbReference type="Proteomes" id="UP000002191"/>
    </source>
</evidence>
<gene>
    <name evidence="2" type="ordered locus">Daes_3140</name>
</gene>
<dbReference type="EMBL" id="CP002431">
    <property type="protein sequence ID" value="ADU64132.1"/>
    <property type="molecule type" value="Genomic_DNA"/>
</dbReference>